<accession>A0A9W7CPS6</accession>
<evidence type="ECO:0000256" key="2">
    <source>
        <dbReference type="ARBA" id="ARBA00022692"/>
    </source>
</evidence>
<evidence type="ECO:0000256" key="1">
    <source>
        <dbReference type="ARBA" id="ARBA00004477"/>
    </source>
</evidence>
<dbReference type="Proteomes" id="UP001165121">
    <property type="component" value="Unassembled WGS sequence"/>
</dbReference>
<keyword evidence="7" id="KW-1185">Reference proteome</keyword>
<name>A0A9W7CPS6_9STRA</name>
<keyword evidence="3" id="KW-0256">Endoplasmic reticulum</keyword>
<dbReference type="GO" id="GO:0070072">
    <property type="term" value="P:vacuolar proton-transporting V-type ATPase complex assembly"/>
    <property type="evidence" value="ECO:0007669"/>
    <property type="project" value="InterPro"/>
</dbReference>
<evidence type="ECO:0000313" key="7">
    <source>
        <dbReference type="Proteomes" id="UP001165121"/>
    </source>
</evidence>
<reference evidence="6" key="1">
    <citation type="submission" date="2023-04" db="EMBL/GenBank/DDBJ databases">
        <title>Phytophthora fragariaefolia NBRC 109709.</title>
        <authorList>
            <person name="Ichikawa N."/>
            <person name="Sato H."/>
            <person name="Tonouchi N."/>
        </authorList>
    </citation>
    <scope>NUCLEOTIDE SEQUENCE</scope>
    <source>
        <strain evidence="6">NBRC 109709</strain>
    </source>
</reference>
<dbReference type="PANTHER" id="PTHR31394">
    <property type="entry name" value="TRANSMEMBRANE PROTEIN 199"/>
    <property type="match status" value="1"/>
</dbReference>
<evidence type="ECO:0000256" key="5">
    <source>
        <dbReference type="ARBA" id="ARBA00023136"/>
    </source>
</evidence>
<comment type="subcellular location">
    <subcellularLocation>
        <location evidence="1">Endoplasmic reticulum membrane</location>
        <topology evidence="1">Multi-pass membrane protein</topology>
    </subcellularLocation>
</comment>
<dbReference type="InterPro" id="IPR021013">
    <property type="entry name" value="ATPase_Vma12"/>
</dbReference>
<evidence type="ECO:0000313" key="6">
    <source>
        <dbReference type="EMBL" id="GMF37667.1"/>
    </source>
</evidence>
<sequence>MPLELQLRGAGAGALRVFLATRLRPAQLDRSDVKQLVMAEKQQLDTAQFRLVAALLAELRAEDPTTPSLTSLLRRGGGVQAHAVSTEQQSEQSDEERAKYLARRREKLLRLDEEMRYGCMVRNVKTQTAARELASHQTSVRQHLSVGANMVMARVTAFIAVYFVARNLTQNETTVGRCMLQAAPPAAGSVLTTCGVACRDLSLDSEEPSS</sequence>
<dbReference type="AlphaFoldDB" id="A0A9W7CPS6"/>
<keyword evidence="2" id="KW-0812">Transmembrane</keyword>
<comment type="caution">
    <text evidence="6">The sequence shown here is derived from an EMBL/GenBank/DDBJ whole genome shotgun (WGS) entry which is preliminary data.</text>
</comment>
<dbReference type="EMBL" id="BSXT01001033">
    <property type="protein sequence ID" value="GMF37667.1"/>
    <property type="molecule type" value="Genomic_DNA"/>
</dbReference>
<protein>
    <submittedName>
        <fullName evidence="6">Unnamed protein product</fullName>
    </submittedName>
</protein>
<dbReference type="OrthoDB" id="158286at2759"/>
<evidence type="ECO:0000256" key="3">
    <source>
        <dbReference type="ARBA" id="ARBA00022824"/>
    </source>
</evidence>
<keyword evidence="4" id="KW-1133">Transmembrane helix</keyword>
<organism evidence="6 7">
    <name type="scientific">Phytophthora fragariaefolia</name>
    <dbReference type="NCBI Taxonomy" id="1490495"/>
    <lineage>
        <taxon>Eukaryota</taxon>
        <taxon>Sar</taxon>
        <taxon>Stramenopiles</taxon>
        <taxon>Oomycota</taxon>
        <taxon>Peronosporomycetes</taxon>
        <taxon>Peronosporales</taxon>
        <taxon>Peronosporaceae</taxon>
        <taxon>Phytophthora</taxon>
    </lineage>
</organism>
<dbReference type="GO" id="GO:0005789">
    <property type="term" value="C:endoplasmic reticulum membrane"/>
    <property type="evidence" value="ECO:0007669"/>
    <property type="project" value="UniProtKB-SubCell"/>
</dbReference>
<evidence type="ECO:0000256" key="4">
    <source>
        <dbReference type="ARBA" id="ARBA00022989"/>
    </source>
</evidence>
<gene>
    <name evidence="6" type="ORF">Pfra01_001061600</name>
</gene>
<dbReference type="PANTHER" id="PTHR31394:SF1">
    <property type="entry name" value="TRANSMEMBRANE PROTEIN 199"/>
    <property type="match status" value="1"/>
</dbReference>
<proteinExistence type="predicted"/>
<keyword evidence="5" id="KW-0472">Membrane</keyword>